<reference evidence="3 4" key="1">
    <citation type="submission" date="2018-12" db="EMBL/GenBank/DDBJ databases">
        <title>bacterium Hansschlegelia zhihuaiae S113.</title>
        <authorList>
            <person name="He J."/>
        </authorList>
    </citation>
    <scope>NUCLEOTIDE SEQUENCE [LARGE SCALE GENOMIC DNA]</scope>
    <source>
        <strain evidence="3 4">S 113</strain>
    </source>
</reference>
<sequence length="252" mass="26043">MTDKISAAVSVLAKARPPGEAIAALPDDLAPSDMAEAWAMHQAAVALLGPVVGWKTGAPTPEAEPMLGEITADTIHQSPATVPAAALRLWAVEAEIAVTFGRDLPAKDGGYSADEVLAAVATWHAAIEVLDTAFADWKATSPLSKFADRQSHGLLILGPGSAERPSGPLGELPVKLRIDGEVAYDLRGGNSAGDPTRLLVSLVNRFASQQRCVKAGDVVTTGSTTPFHRVSAGQRVVAEFDGLAPAELTVGA</sequence>
<keyword evidence="1" id="KW-0456">Lyase</keyword>
<evidence type="ECO:0000313" key="4">
    <source>
        <dbReference type="Proteomes" id="UP000289708"/>
    </source>
</evidence>
<dbReference type="GO" id="GO:0005737">
    <property type="term" value="C:cytoplasm"/>
    <property type="evidence" value="ECO:0007669"/>
    <property type="project" value="TreeGrafter"/>
</dbReference>
<dbReference type="PANTHER" id="PTHR30143:SF0">
    <property type="entry name" value="2-KETO-4-PENTENOATE HYDRATASE"/>
    <property type="match status" value="1"/>
</dbReference>
<evidence type="ECO:0000259" key="2">
    <source>
        <dbReference type="Pfam" id="PF01557"/>
    </source>
</evidence>
<dbReference type="InterPro" id="IPR036663">
    <property type="entry name" value="Fumarylacetoacetase_C_sf"/>
</dbReference>
<dbReference type="InterPro" id="IPR050772">
    <property type="entry name" value="Hydratase-Decarb/MhpD_sf"/>
</dbReference>
<evidence type="ECO:0000313" key="3">
    <source>
        <dbReference type="EMBL" id="RXF74443.1"/>
    </source>
</evidence>
<comment type="caution">
    <text evidence="3">The sequence shown here is derived from an EMBL/GenBank/DDBJ whole genome shotgun (WGS) entry which is preliminary data.</text>
</comment>
<dbReference type="AlphaFoldDB" id="A0A4Q0MLM5"/>
<dbReference type="EMBL" id="RYFI01000004">
    <property type="protein sequence ID" value="RXF74443.1"/>
    <property type="molecule type" value="Genomic_DNA"/>
</dbReference>
<accession>A0A4Q0MLM5</accession>
<dbReference type="InterPro" id="IPR011234">
    <property type="entry name" value="Fumarylacetoacetase-like_C"/>
</dbReference>
<gene>
    <name evidence="3" type="ORF">EK403_06430</name>
</gene>
<dbReference type="SUPFAM" id="SSF56529">
    <property type="entry name" value="FAH"/>
    <property type="match status" value="1"/>
</dbReference>
<dbReference type="Proteomes" id="UP000289708">
    <property type="component" value="Unassembled WGS sequence"/>
</dbReference>
<dbReference type="GO" id="GO:0008684">
    <property type="term" value="F:2-oxopent-4-enoate hydratase activity"/>
    <property type="evidence" value="ECO:0007669"/>
    <property type="project" value="TreeGrafter"/>
</dbReference>
<dbReference type="PANTHER" id="PTHR30143">
    <property type="entry name" value="ACID HYDRATASE"/>
    <property type="match status" value="1"/>
</dbReference>
<dbReference type="Gene3D" id="3.90.850.10">
    <property type="entry name" value="Fumarylacetoacetase-like, C-terminal domain"/>
    <property type="match status" value="1"/>
</dbReference>
<organism evidence="3 4">
    <name type="scientific">Hansschlegelia zhihuaiae</name>
    <dbReference type="NCBI Taxonomy" id="405005"/>
    <lineage>
        <taxon>Bacteria</taxon>
        <taxon>Pseudomonadati</taxon>
        <taxon>Pseudomonadota</taxon>
        <taxon>Alphaproteobacteria</taxon>
        <taxon>Hyphomicrobiales</taxon>
        <taxon>Methylopilaceae</taxon>
        <taxon>Hansschlegelia</taxon>
    </lineage>
</organism>
<dbReference type="Pfam" id="PF01557">
    <property type="entry name" value="FAA_hydrolase"/>
    <property type="match status" value="1"/>
</dbReference>
<feature type="domain" description="Fumarylacetoacetase-like C-terminal" evidence="2">
    <location>
        <begin position="65"/>
        <end position="250"/>
    </location>
</feature>
<name>A0A4Q0MLM5_9HYPH</name>
<dbReference type="RefSeq" id="WP_128776668.1">
    <property type="nucleotide sequence ID" value="NZ_RYFI01000004.1"/>
</dbReference>
<proteinExistence type="predicted"/>
<dbReference type="OrthoDB" id="9792137at2"/>
<protein>
    <recommendedName>
        <fullName evidence="2">Fumarylacetoacetase-like C-terminal domain-containing protein</fullName>
    </recommendedName>
</protein>
<evidence type="ECO:0000256" key="1">
    <source>
        <dbReference type="ARBA" id="ARBA00023239"/>
    </source>
</evidence>
<keyword evidence="4" id="KW-1185">Reference proteome</keyword>